<dbReference type="PRINTS" id="PR01434">
    <property type="entry name" value="NADHDHGNASE5"/>
</dbReference>
<feature type="transmembrane region" description="Helical" evidence="8">
    <location>
        <begin position="126"/>
        <end position="146"/>
    </location>
</feature>
<feature type="transmembrane region" description="Helical" evidence="8">
    <location>
        <begin position="442"/>
        <end position="475"/>
    </location>
</feature>
<comment type="subcellular location">
    <subcellularLocation>
        <location evidence="1">Cell membrane</location>
        <topology evidence="1">Multi-pass membrane protein</topology>
    </subcellularLocation>
    <subcellularLocation>
        <location evidence="7">Membrane</location>
        <topology evidence="7">Multi-pass membrane protein</topology>
    </subcellularLocation>
</comment>
<evidence type="ECO:0000256" key="8">
    <source>
        <dbReference type="SAM" id="Phobius"/>
    </source>
</evidence>
<name>A0A1G2R1T9_9BACT</name>
<dbReference type="PANTHER" id="PTHR42682">
    <property type="entry name" value="HYDROGENASE-4 COMPONENT F"/>
    <property type="match status" value="1"/>
</dbReference>
<feature type="transmembrane region" description="Helical" evidence="8">
    <location>
        <begin position="202"/>
        <end position="227"/>
    </location>
</feature>
<evidence type="ECO:0000256" key="1">
    <source>
        <dbReference type="ARBA" id="ARBA00004651"/>
    </source>
</evidence>
<evidence type="ECO:0000313" key="10">
    <source>
        <dbReference type="EMBL" id="OHA66854.1"/>
    </source>
</evidence>
<keyword evidence="4 8" id="KW-1133">Transmembrane helix</keyword>
<feature type="transmembrane region" description="Helical" evidence="8">
    <location>
        <begin position="28"/>
        <end position="48"/>
    </location>
</feature>
<organism evidence="10 11">
    <name type="scientific">Candidatus Wildermuthbacteria bacterium RIFCSPHIGHO2_02_FULL_45_25</name>
    <dbReference type="NCBI Taxonomy" id="1802450"/>
    <lineage>
        <taxon>Bacteria</taxon>
        <taxon>Candidatus Wildermuthiibacteriota</taxon>
    </lineage>
</organism>
<comment type="caution">
    <text evidence="10">The sequence shown here is derived from an EMBL/GenBank/DDBJ whole genome shotgun (WGS) entry which is preliminary data.</text>
</comment>
<evidence type="ECO:0000256" key="7">
    <source>
        <dbReference type="RuleBase" id="RU000320"/>
    </source>
</evidence>
<feature type="transmembrane region" description="Helical" evidence="8">
    <location>
        <begin position="158"/>
        <end position="182"/>
    </location>
</feature>
<evidence type="ECO:0000256" key="3">
    <source>
        <dbReference type="ARBA" id="ARBA00022692"/>
    </source>
</evidence>
<feature type="transmembrane region" description="Helical" evidence="8">
    <location>
        <begin position="6"/>
        <end position="21"/>
    </location>
</feature>
<keyword evidence="2" id="KW-1003">Cell membrane</keyword>
<keyword evidence="6 8" id="KW-0472">Membrane</keyword>
<feature type="transmembrane region" description="Helical" evidence="8">
    <location>
        <begin position="102"/>
        <end position="120"/>
    </location>
</feature>
<proteinExistence type="predicted"/>
<dbReference type="InterPro" id="IPR052175">
    <property type="entry name" value="ComplexI-like_HydComp"/>
</dbReference>
<dbReference type="PANTHER" id="PTHR42682:SF5">
    <property type="entry name" value="HYDROGENASE-4 COMPONENT F"/>
    <property type="match status" value="1"/>
</dbReference>
<keyword evidence="3 7" id="KW-0812">Transmembrane</keyword>
<dbReference type="Pfam" id="PF00361">
    <property type="entry name" value="Proton_antipo_M"/>
    <property type="match status" value="1"/>
</dbReference>
<dbReference type="AlphaFoldDB" id="A0A1G2R1T9"/>
<evidence type="ECO:0000256" key="6">
    <source>
        <dbReference type="ARBA" id="ARBA00023136"/>
    </source>
</evidence>
<evidence type="ECO:0000256" key="5">
    <source>
        <dbReference type="ARBA" id="ARBA00023002"/>
    </source>
</evidence>
<evidence type="ECO:0000256" key="2">
    <source>
        <dbReference type="ARBA" id="ARBA00022475"/>
    </source>
</evidence>
<protein>
    <recommendedName>
        <fullName evidence="9">NADH:quinone oxidoreductase/Mrp antiporter transmembrane domain-containing protein</fullName>
    </recommendedName>
</protein>
<feature type="domain" description="NADH:quinone oxidoreductase/Mrp antiporter transmembrane" evidence="9">
    <location>
        <begin position="123"/>
        <end position="410"/>
    </location>
</feature>
<gene>
    <name evidence="10" type="ORF">A3C04_03450</name>
</gene>
<evidence type="ECO:0000313" key="11">
    <source>
        <dbReference type="Proteomes" id="UP000178092"/>
    </source>
</evidence>
<dbReference type="GO" id="GO:0005886">
    <property type="term" value="C:plasma membrane"/>
    <property type="evidence" value="ECO:0007669"/>
    <property type="project" value="UniProtKB-SubCell"/>
</dbReference>
<accession>A0A1G2R1T9</accession>
<feature type="transmembrane region" description="Helical" evidence="8">
    <location>
        <begin position="329"/>
        <end position="348"/>
    </location>
</feature>
<feature type="transmembrane region" description="Helical" evidence="8">
    <location>
        <begin position="239"/>
        <end position="258"/>
    </location>
</feature>
<feature type="transmembrane region" description="Helical" evidence="8">
    <location>
        <begin position="299"/>
        <end position="323"/>
    </location>
</feature>
<feature type="transmembrane region" description="Helical" evidence="8">
    <location>
        <begin position="270"/>
        <end position="292"/>
    </location>
</feature>
<feature type="transmembrane region" description="Helical" evidence="8">
    <location>
        <begin position="402"/>
        <end position="421"/>
    </location>
</feature>
<dbReference type="InterPro" id="IPR001750">
    <property type="entry name" value="ND/Mrp_TM"/>
</dbReference>
<feature type="transmembrane region" description="Helical" evidence="8">
    <location>
        <begin position="360"/>
        <end position="382"/>
    </location>
</feature>
<dbReference type="EMBL" id="MHTV01000021">
    <property type="protein sequence ID" value="OHA66854.1"/>
    <property type="molecule type" value="Genomic_DNA"/>
</dbReference>
<sequence length="478" mass="51976">MELFFLILSPIASAFLCVWLKNRRMIEYLSVAASAVSLCFAVLIALQVSRRGLYQVSEFFSLDPFACIVVLLAAFVGFFSVLYAVGYLRAETAKGIIGFRRVRQCFVLMSLFIAAMFLGAFSTNPILTWIFIEATTLSTAFLISFYNKPSALEAAWKYLVLNSVGLLLGFFGTLLYFGSVMPGHGFVTFESLAWGAENLDPALAKIAFAFILVGYGTKIGLVPMHAWKPDAYSKAPAPVVALLSGALINVAFLAMLRFRTITDIAAGPEFSRILLIGVGLISICFATFMIFGQKNYKRLLAYSSIEHAGIMALGFGFGGVGVFGAILHMVYHALVKSSLFLSAGNLFLKYSSSRIKNVRGSVAAAPFMSVTFIAGLLAIIGVPPFGLFLTKFFIAAAGMENALWAIVFFLPCMAIVFAGVLRQMHSMAFGEIPEGITKGEMNFWLVLPPLVLLAAVLVLSVWIPPFIATLINLILLPF</sequence>
<feature type="transmembrane region" description="Helical" evidence="8">
    <location>
        <begin position="68"/>
        <end position="90"/>
    </location>
</feature>
<reference evidence="10 11" key="1">
    <citation type="journal article" date="2016" name="Nat. Commun.">
        <title>Thousands of microbial genomes shed light on interconnected biogeochemical processes in an aquifer system.</title>
        <authorList>
            <person name="Anantharaman K."/>
            <person name="Brown C.T."/>
            <person name="Hug L.A."/>
            <person name="Sharon I."/>
            <person name="Castelle C.J."/>
            <person name="Probst A.J."/>
            <person name="Thomas B.C."/>
            <person name="Singh A."/>
            <person name="Wilkins M.J."/>
            <person name="Karaoz U."/>
            <person name="Brodie E.L."/>
            <person name="Williams K.H."/>
            <person name="Hubbard S.S."/>
            <person name="Banfield J.F."/>
        </authorList>
    </citation>
    <scope>NUCLEOTIDE SEQUENCE [LARGE SCALE GENOMIC DNA]</scope>
</reference>
<dbReference type="Proteomes" id="UP000178092">
    <property type="component" value="Unassembled WGS sequence"/>
</dbReference>
<dbReference type="GO" id="GO:0016491">
    <property type="term" value="F:oxidoreductase activity"/>
    <property type="evidence" value="ECO:0007669"/>
    <property type="project" value="UniProtKB-KW"/>
</dbReference>
<keyword evidence="5" id="KW-0560">Oxidoreductase</keyword>
<evidence type="ECO:0000256" key="4">
    <source>
        <dbReference type="ARBA" id="ARBA00022989"/>
    </source>
</evidence>
<evidence type="ECO:0000259" key="9">
    <source>
        <dbReference type="Pfam" id="PF00361"/>
    </source>
</evidence>